<organism evidence="1 2">
    <name type="scientific">Meloidogyne hapla</name>
    <name type="common">Root-knot nematode worm</name>
    <dbReference type="NCBI Taxonomy" id="6305"/>
    <lineage>
        <taxon>Eukaryota</taxon>
        <taxon>Metazoa</taxon>
        <taxon>Ecdysozoa</taxon>
        <taxon>Nematoda</taxon>
        <taxon>Chromadorea</taxon>
        <taxon>Rhabditida</taxon>
        <taxon>Tylenchina</taxon>
        <taxon>Tylenchomorpha</taxon>
        <taxon>Tylenchoidea</taxon>
        <taxon>Meloidogynidae</taxon>
        <taxon>Meloidogyninae</taxon>
        <taxon>Meloidogyne</taxon>
    </lineage>
</organism>
<protein>
    <submittedName>
        <fullName evidence="2">DUF3791 domain-containing protein</fullName>
    </submittedName>
</protein>
<reference evidence="2" key="1">
    <citation type="submission" date="2016-11" db="UniProtKB">
        <authorList>
            <consortium name="WormBaseParasite"/>
        </authorList>
    </citation>
    <scope>IDENTIFICATION</scope>
</reference>
<evidence type="ECO:0000313" key="1">
    <source>
        <dbReference type="Proteomes" id="UP000095281"/>
    </source>
</evidence>
<evidence type="ECO:0000313" key="2">
    <source>
        <dbReference type="WBParaSite" id="MhA1_Contig222.frz3.gene4"/>
    </source>
</evidence>
<proteinExistence type="predicted"/>
<dbReference type="Proteomes" id="UP000095281">
    <property type="component" value="Unplaced"/>
</dbReference>
<keyword evidence="1" id="KW-1185">Reference proteome</keyword>
<dbReference type="AlphaFoldDB" id="A0A1I8BF57"/>
<name>A0A1I8BF57_MELHA</name>
<sequence>MSGCIYFANSKAITSLMKHTQKVYGIKIEDALFTGILAEMGNVTRIGYGFYHSRDDNLKDHEICEYGKPALFSLFQRKFSTSSDYQKEYKKLHEIKCEK</sequence>
<accession>A0A1I8BF57</accession>
<dbReference type="WBParaSite" id="MhA1_Contig222.frz3.gene4">
    <property type="protein sequence ID" value="MhA1_Contig222.frz3.gene4"/>
    <property type="gene ID" value="MhA1_Contig222.frz3.gene4"/>
</dbReference>